<protein>
    <recommendedName>
        <fullName evidence="5">DUF295 domain-containing protein</fullName>
    </recommendedName>
</protein>
<dbReference type="InterPro" id="IPR005174">
    <property type="entry name" value="KIB1-4_b-propeller"/>
</dbReference>
<dbReference type="Proteomes" id="UP000626092">
    <property type="component" value="Unassembled WGS sequence"/>
</dbReference>
<dbReference type="AlphaFoldDB" id="A0A834GLB3"/>
<dbReference type="OrthoDB" id="1519185at2759"/>
<evidence type="ECO:0000313" key="3">
    <source>
        <dbReference type="EMBL" id="KAF7135089.1"/>
    </source>
</evidence>
<organism evidence="3 4">
    <name type="scientific">Rhododendron simsii</name>
    <name type="common">Sims's rhododendron</name>
    <dbReference type="NCBI Taxonomy" id="118357"/>
    <lineage>
        <taxon>Eukaryota</taxon>
        <taxon>Viridiplantae</taxon>
        <taxon>Streptophyta</taxon>
        <taxon>Embryophyta</taxon>
        <taxon>Tracheophyta</taxon>
        <taxon>Spermatophyta</taxon>
        <taxon>Magnoliopsida</taxon>
        <taxon>eudicotyledons</taxon>
        <taxon>Gunneridae</taxon>
        <taxon>Pentapetalae</taxon>
        <taxon>asterids</taxon>
        <taxon>Ericales</taxon>
        <taxon>Ericaceae</taxon>
        <taxon>Ericoideae</taxon>
        <taxon>Rhodoreae</taxon>
        <taxon>Rhododendron</taxon>
    </lineage>
</organism>
<evidence type="ECO:0000313" key="4">
    <source>
        <dbReference type="Proteomes" id="UP000626092"/>
    </source>
</evidence>
<dbReference type="PANTHER" id="PTHR44259">
    <property type="entry name" value="OS07G0183000 PROTEIN-RELATED"/>
    <property type="match status" value="1"/>
</dbReference>
<evidence type="ECO:0008006" key="5">
    <source>
        <dbReference type="Google" id="ProtNLM"/>
    </source>
</evidence>
<name>A0A834GLB3_RHOSS</name>
<dbReference type="EMBL" id="WJXA01000008">
    <property type="protein sequence ID" value="KAF7135089.1"/>
    <property type="molecule type" value="Genomic_DNA"/>
</dbReference>
<reference evidence="3" key="1">
    <citation type="submission" date="2019-11" db="EMBL/GenBank/DDBJ databases">
        <authorList>
            <person name="Liu Y."/>
            <person name="Hou J."/>
            <person name="Li T.-Q."/>
            <person name="Guan C.-H."/>
            <person name="Wu X."/>
            <person name="Wu H.-Z."/>
            <person name="Ling F."/>
            <person name="Zhang R."/>
            <person name="Shi X.-G."/>
            <person name="Ren J.-P."/>
            <person name="Chen E.-F."/>
            <person name="Sun J.-M."/>
        </authorList>
    </citation>
    <scope>NUCLEOTIDE SEQUENCE</scope>
    <source>
        <strain evidence="3">Adult_tree_wgs_1</strain>
        <tissue evidence="3">Leaves</tissue>
    </source>
</reference>
<accession>A0A834GLB3</accession>
<dbReference type="InterPro" id="IPR036047">
    <property type="entry name" value="F-box-like_dom_sf"/>
</dbReference>
<sequence>MMMMVLRSSKKLRACWSSSDWASLPEDLLVLILHRLIQLSDYFRFGAVCKPWHAGADHQKVHRRRDKQEVPMLLIPPPAKTAEEADYHCRRLYSVTQRKVLPNLELRVPYPRRCCGSSHGWLATWNQADAGITLLNPFSGKSFRFPKVSLRHSGLSHDHSYEFYVRKVVLSHDPSLMPNNDFVVAAIFGVSSALAYIKPGDNHWTYMPKAYDQVMSCLMDVIYHLGKFYVVDAYSGIHSVDISSFSEPRVEELAPRTTTKADKAYLVKSCEGDLLLVQRFLAIRGSPRRLTTSCFKIFKVLGSSAGIDGQIDGQIVERVEIYSLGDNTLFLGDNYSLSVYSPDFPGCRKNCIYFTDDYSNCNSNLPYYPYGSRDTGIYCLQDRSFVSHYRVRTKQKHVPIPPPVWIVPPLLL</sequence>
<gene>
    <name evidence="3" type="ORF">RHSIM_Rhsim08G0250200</name>
</gene>
<dbReference type="PANTHER" id="PTHR44259:SF93">
    <property type="entry name" value="PROTEIN, PUTATIVE (DUF295)-RELATED"/>
    <property type="match status" value="1"/>
</dbReference>
<evidence type="ECO:0000259" key="1">
    <source>
        <dbReference type="Pfam" id="PF03478"/>
    </source>
</evidence>
<dbReference type="InterPro" id="IPR050942">
    <property type="entry name" value="F-box_BR-signaling"/>
</dbReference>
<dbReference type="InterPro" id="IPR001810">
    <property type="entry name" value="F-box_dom"/>
</dbReference>
<feature type="domain" description="KIB1-4 beta-propeller" evidence="1">
    <location>
        <begin position="93"/>
        <end position="378"/>
    </location>
</feature>
<feature type="domain" description="F-box" evidence="2">
    <location>
        <begin position="21"/>
        <end position="65"/>
    </location>
</feature>
<dbReference type="Gene3D" id="1.20.1280.50">
    <property type="match status" value="1"/>
</dbReference>
<dbReference type="Pfam" id="PF12937">
    <property type="entry name" value="F-box-like"/>
    <property type="match status" value="1"/>
</dbReference>
<dbReference type="Pfam" id="PF03478">
    <property type="entry name" value="Beta-prop_KIB1-4"/>
    <property type="match status" value="1"/>
</dbReference>
<keyword evidence="4" id="KW-1185">Reference proteome</keyword>
<dbReference type="SUPFAM" id="SSF81383">
    <property type="entry name" value="F-box domain"/>
    <property type="match status" value="1"/>
</dbReference>
<comment type="caution">
    <text evidence="3">The sequence shown here is derived from an EMBL/GenBank/DDBJ whole genome shotgun (WGS) entry which is preliminary data.</text>
</comment>
<proteinExistence type="predicted"/>
<evidence type="ECO:0000259" key="2">
    <source>
        <dbReference type="Pfam" id="PF12937"/>
    </source>
</evidence>